<evidence type="ECO:0000259" key="2">
    <source>
        <dbReference type="Pfam" id="PF20232"/>
    </source>
</evidence>
<dbReference type="EMBL" id="UOFL01000062">
    <property type="protein sequence ID" value="VAW74721.1"/>
    <property type="molecule type" value="Genomic_DNA"/>
</dbReference>
<organism evidence="3">
    <name type="scientific">hydrothermal vent metagenome</name>
    <dbReference type="NCBI Taxonomy" id="652676"/>
    <lineage>
        <taxon>unclassified sequences</taxon>
        <taxon>metagenomes</taxon>
        <taxon>ecological metagenomes</taxon>
    </lineage>
</organism>
<protein>
    <recommendedName>
        <fullName evidence="2">Type VI secretion system FHA domain-containing protein</fullName>
    </recommendedName>
</protein>
<reference evidence="3" key="1">
    <citation type="submission" date="2018-06" db="EMBL/GenBank/DDBJ databases">
        <authorList>
            <person name="Zhirakovskaya E."/>
        </authorList>
    </citation>
    <scope>NUCLEOTIDE SEQUENCE</scope>
</reference>
<evidence type="ECO:0000313" key="3">
    <source>
        <dbReference type="EMBL" id="VAW74721.1"/>
    </source>
</evidence>
<dbReference type="AlphaFoldDB" id="A0A3B0Y547"/>
<dbReference type="InterPro" id="IPR046883">
    <property type="entry name" value="T6SS_FHA_C"/>
</dbReference>
<evidence type="ECO:0000256" key="1">
    <source>
        <dbReference type="SAM" id="MobiDB-lite"/>
    </source>
</evidence>
<name>A0A3B0Y547_9ZZZZ</name>
<accession>A0A3B0Y547</accession>
<feature type="compositionally biased region" description="Basic and acidic residues" evidence="1">
    <location>
        <begin position="1"/>
        <end position="21"/>
    </location>
</feature>
<sequence length="197" mass="22309">MDGKLDYHHDSLQDPEKKRGQSDSLRSQKKSTKAGVLALIRGLSNQVVVQLRLAAEFGIPHSQIFTEDYRGLSRREIEKLIIKHLRTGEEGLKKINQLGTDLLAHQIAVISGLDGIVRQTLETLDPKEIKKIKGVSNSKSKAWLAYSKVFTEFNENAIQRHQQIVIPGFVSAYVNARHNQERHPIKIDDLDESEEHS</sequence>
<proteinExistence type="predicted"/>
<dbReference type="Pfam" id="PF20232">
    <property type="entry name" value="T6SS_FHA_C"/>
    <property type="match status" value="1"/>
</dbReference>
<feature type="region of interest" description="Disordered" evidence="1">
    <location>
        <begin position="1"/>
        <end position="29"/>
    </location>
</feature>
<gene>
    <name evidence="3" type="ORF">MNBD_GAMMA12-3067</name>
</gene>
<feature type="domain" description="Type VI secretion system FHA" evidence="2">
    <location>
        <begin position="96"/>
        <end position="174"/>
    </location>
</feature>